<feature type="compositionally biased region" description="Basic residues" evidence="1">
    <location>
        <begin position="216"/>
        <end position="225"/>
    </location>
</feature>
<dbReference type="Proteomes" id="UP000828390">
    <property type="component" value="Unassembled WGS sequence"/>
</dbReference>
<accession>A0A9D4RLR6</accession>
<feature type="region of interest" description="Disordered" evidence="1">
    <location>
        <begin position="216"/>
        <end position="244"/>
    </location>
</feature>
<comment type="caution">
    <text evidence="2">The sequence shown here is derived from an EMBL/GenBank/DDBJ whole genome shotgun (WGS) entry which is preliminary data.</text>
</comment>
<dbReference type="EMBL" id="JAIWYP010000002">
    <property type="protein sequence ID" value="KAH3873526.1"/>
    <property type="molecule type" value="Genomic_DNA"/>
</dbReference>
<proteinExistence type="predicted"/>
<name>A0A9D4RLR6_DREPO</name>
<dbReference type="AlphaFoldDB" id="A0A9D4RLR6"/>
<evidence type="ECO:0000313" key="2">
    <source>
        <dbReference type="EMBL" id="KAH3873526.1"/>
    </source>
</evidence>
<reference evidence="2" key="1">
    <citation type="journal article" date="2019" name="bioRxiv">
        <title>The Genome of the Zebra Mussel, Dreissena polymorpha: A Resource for Invasive Species Research.</title>
        <authorList>
            <person name="McCartney M.A."/>
            <person name="Auch B."/>
            <person name="Kono T."/>
            <person name="Mallez S."/>
            <person name="Zhang Y."/>
            <person name="Obille A."/>
            <person name="Becker A."/>
            <person name="Abrahante J.E."/>
            <person name="Garbe J."/>
            <person name="Badalamenti J.P."/>
            <person name="Herman A."/>
            <person name="Mangelson H."/>
            <person name="Liachko I."/>
            <person name="Sullivan S."/>
            <person name="Sone E.D."/>
            <person name="Koren S."/>
            <person name="Silverstein K.A.T."/>
            <person name="Beckman K.B."/>
            <person name="Gohl D.M."/>
        </authorList>
    </citation>
    <scope>NUCLEOTIDE SEQUENCE</scope>
    <source>
        <strain evidence="2">Duluth1</strain>
        <tissue evidence="2">Whole animal</tissue>
    </source>
</reference>
<evidence type="ECO:0000256" key="1">
    <source>
        <dbReference type="SAM" id="MobiDB-lite"/>
    </source>
</evidence>
<gene>
    <name evidence="2" type="ORF">DPMN_036763</name>
</gene>
<feature type="region of interest" description="Disordered" evidence="1">
    <location>
        <begin position="488"/>
        <end position="514"/>
    </location>
</feature>
<reference evidence="2" key="2">
    <citation type="submission" date="2020-11" db="EMBL/GenBank/DDBJ databases">
        <authorList>
            <person name="McCartney M.A."/>
            <person name="Auch B."/>
            <person name="Kono T."/>
            <person name="Mallez S."/>
            <person name="Becker A."/>
            <person name="Gohl D.M."/>
            <person name="Silverstein K.A.T."/>
            <person name="Koren S."/>
            <person name="Bechman K.B."/>
            <person name="Herman A."/>
            <person name="Abrahante J.E."/>
            <person name="Garbe J."/>
        </authorList>
    </citation>
    <scope>NUCLEOTIDE SEQUENCE</scope>
    <source>
        <strain evidence="2">Duluth1</strain>
        <tissue evidence="2">Whole animal</tissue>
    </source>
</reference>
<evidence type="ECO:0000313" key="3">
    <source>
        <dbReference type="Proteomes" id="UP000828390"/>
    </source>
</evidence>
<organism evidence="2 3">
    <name type="scientific">Dreissena polymorpha</name>
    <name type="common">Zebra mussel</name>
    <name type="synonym">Mytilus polymorpha</name>
    <dbReference type="NCBI Taxonomy" id="45954"/>
    <lineage>
        <taxon>Eukaryota</taxon>
        <taxon>Metazoa</taxon>
        <taxon>Spiralia</taxon>
        <taxon>Lophotrochozoa</taxon>
        <taxon>Mollusca</taxon>
        <taxon>Bivalvia</taxon>
        <taxon>Autobranchia</taxon>
        <taxon>Heteroconchia</taxon>
        <taxon>Euheterodonta</taxon>
        <taxon>Imparidentia</taxon>
        <taxon>Neoheterodontei</taxon>
        <taxon>Myida</taxon>
        <taxon>Dreissenoidea</taxon>
        <taxon>Dreissenidae</taxon>
        <taxon>Dreissena</taxon>
    </lineage>
</organism>
<protein>
    <submittedName>
        <fullName evidence="2">Uncharacterized protein</fullName>
    </submittedName>
</protein>
<keyword evidence="3" id="KW-1185">Reference proteome</keyword>
<sequence>MATETGNFDCGLSDEHKDGCIAACFTHNMLLCLKCKESHGEMCKVKSLEGTLYEKDKGLINIMGALQKATRSFTETEKYLQEIRERRQAVKDDINLELKDIIIRLEQSAKLAIQTVDSEAVKMESTFTAFLKEGRELETKLKDHLSMNVGLEKFESVVQALTDLLKKTDTTRSGKSLDASFNVNETLRHNVNHKPFGTVIFLEVECYEDVLPHTKPKRTQTKTHNSRGEVVPQNQEADEESASDSDIYYESQFGTESSTLPPDLKGRKRSLIPFIGKNNRVAKNPVVDGSPKPKMFDGTLKPKMIASFAKFKQIFKKTEREVESSIFFSDDPVCSENATTTSPVPSDSKTVVVFTPFGQEKQVPFSWTADFTNGIIYFNNTEKKLLLTDADRKLKCSEYVQDEPLAILHVSMERVAMFCIIQKSGSCVLRCYDVHDREIRLYHSVKLPDEFSQQFIGAWYDTVDDRFAVACSDKLFILNRDGAIESEHELEKSADEPVDADRNSSDAKPVKNGGERDILEATYDFRNRLLFVPDAKQGTCEYYITLKNENKS</sequence>